<dbReference type="Gene3D" id="3.20.20.60">
    <property type="entry name" value="Phosphoenolpyruvate-binding domains"/>
    <property type="match status" value="1"/>
</dbReference>
<name>A0A2C5XRM7_9HYPO</name>
<dbReference type="Proteomes" id="UP000224854">
    <property type="component" value="Unassembled WGS sequence"/>
</dbReference>
<comment type="cofactor">
    <cofactor evidence="1">
        <name>Mg(2+)</name>
        <dbReference type="ChEBI" id="CHEBI:18420"/>
    </cofactor>
</comment>
<reference evidence="7 8" key="1">
    <citation type="submission" date="2017-06" db="EMBL/GenBank/DDBJ databases">
        <title>Ant-infecting Ophiocordyceps genomes reveal a high diversity of potential behavioral manipulation genes and a possible major role for enterotoxins.</title>
        <authorList>
            <person name="De Bekker C."/>
            <person name="Evans H.C."/>
            <person name="Brachmann A."/>
            <person name="Hughes D.P."/>
        </authorList>
    </citation>
    <scope>NUCLEOTIDE SEQUENCE [LARGE SCALE GENOMIC DNA]</scope>
    <source>
        <strain evidence="7 8">1348a</strain>
    </source>
</reference>
<gene>
    <name evidence="7" type="ORF">CDD82_475</name>
</gene>
<dbReference type="PANTHER" id="PTHR32308:SF0">
    <property type="entry name" value="HPCH_HPAI ALDOLASE_CITRATE LYASE DOMAIN-CONTAINING PROTEIN"/>
    <property type="match status" value="1"/>
</dbReference>
<evidence type="ECO:0000313" key="8">
    <source>
        <dbReference type="Proteomes" id="UP000224854"/>
    </source>
</evidence>
<evidence type="ECO:0000259" key="6">
    <source>
        <dbReference type="Pfam" id="PF03328"/>
    </source>
</evidence>
<evidence type="ECO:0000313" key="7">
    <source>
        <dbReference type="EMBL" id="PHH68558.1"/>
    </source>
</evidence>
<evidence type="ECO:0000256" key="5">
    <source>
        <dbReference type="PIRSR" id="PIRSR015582-2"/>
    </source>
</evidence>
<sequence length="315" mass="33674">MASPAQSSSILRRCLLYVPASSQRMLAKSLALTADNITYDLEDSVTPALKHHARHQLKAHLASLQSRPKSISELAVRINSVSTPYALDDLTALAPSPLVDAIVVPKVDSAADLHFVSDVLRHVSPHRSISILALIESARAIMNLSAICTASPLLSGLIFAAEDFAHDLSITRSPSLTEFLFARSAMVTAARAARLPSAIDLVCTSYKGDLAQTTLRDECTQGSSMGFNGKQCIHPSQVATVQSMFAPPLHVVQWAVRILIAHQKAAASGRGAWTLDGSMVDAPVVAKAQALVAKAQQCALDVAGLRDKWKDEEPE</sequence>
<protein>
    <recommendedName>
        <fullName evidence="6">HpcH/HpaI aldolase/citrate lyase domain-containing protein</fullName>
    </recommendedName>
</protein>
<dbReference type="InterPro" id="IPR040442">
    <property type="entry name" value="Pyrv_kinase-like_dom_sf"/>
</dbReference>
<keyword evidence="2 5" id="KW-0479">Metal-binding</keyword>
<organism evidence="7 8">
    <name type="scientific">Ophiocordyceps australis</name>
    <dbReference type="NCBI Taxonomy" id="1399860"/>
    <lineage>
        <taxon>Eukaryota</taxon>
        <taxon>Fungi</taxon>
        <taxon>Dikarya</taxon>
        <taxon>Ascomycota</taxon>
        <taxon>Pezizomycotina</taxon>
        <taxon>Sordariomycetes</taxon>
        <taxon>Hypocreomycetidae</taxon>
        <taxon>Hypocreales</taxon>
        <taxon>Ophiocordycipitaceae</taxon>
        <taxon>Ophiocordyceps</taxon>
    </lineage>
</organism>
<comment type="caution">
    <text evidence="7">The sequence shown here is derived from an EMBL/GenBank/DDBJ whole genome shotgun (WGS) entry which is preliminary data.</text>
</comment>
<feature type="binding site" evidence="5">
    <location>
        <position position="163"/>
    </location>
    <ligand>
        <name>Mg(2+)</name>
        <dbReference type="ChEBI" id="CHEBI:18420"/>
    </ligand>
</feature>
<evidence type="ECO:0000256" key="4">
    <source>
        <dbReference type="PIRSR" id="PIRSR015582-1"/>
    </source>
</evidence>
<dbReference type="AlphaFoldDB" id="A0A2C5XRM7"/>
<accession>A0A2C5XRM7</accession>
<proteinExistence type="predicted"/>
<dbReference type="EMBL" id="NJEU01001105">
    <property type="protein sequence ID" value="PHH68558.1"/>
    <property type="molecule type" value="Genomic_DNA"/>
</dbReference>
<dbReference type="PANTHER" id="PTHR32308">
    <property type="entry name" value="LYASE BETA SUBUNIT, PUTATIVE (AFU_ORTHOLOGUE AFUA_4G13030)-RELATED"/>
    <property type="match status" value="1"/>
</dbReference>
<dbReference type="GO" id="GO:0003824">
    <property type="term" value="F:catalytic activity"/>
    <property type="evidence" value="ECO:0007669"/>
    <property type="project" value="InterPro"/>
</dbReference>
<feature type="binding site" evidence="4">
    <location>
        <position position="77"/>
    </location>
    <ligand>
        <name>substrate</name>
    </ligand>
</feature>
<evidence type="ECO:0000256" key="3">
    <source>
        <dbReference type="ARBA" id="ARBA00022842"/>
    </source>
</evidence>
<feature type="binding site" evidence="4">
    <location>
        <position position="136"/>
    </location>
    <ligand>
        <name>substrate</name>
    </ligand>
</feature>
<dbReference type="InterPro" id="IPR015813">
    <property type="entry name" value="Pyrv/PenolPyrv_kinase-like_dom"/>
</dbReference>
<keyword evidence="3 5" id="KW-0460">Magnesium</keyword>
<dbReference type="GO" id="GO:0000287">
    <property type="term" value="F:magnesium ion binding"/>
    <property type="evidence" value="ECO:0007669"/>
    <property type="project" value="TreeGrafter"/>
</dbReference>
<dbReference type="SUPFAM" id="SSF51621">
    <property type="entry name" value="Phosphoenolpyruvate/pyruvate domain"/>
    <property type="match status" value="1"/>
</dbReference>
<keyword evidence="8" id="KW-1185">Reference proteome</keyword>
<feature type="domain" description="HpcH/HpaI aldolase/citrate lyase" evidence="6">
    <location>
        <begin position="13"/>
        <end position="235"/>
    </location>
</feature>
<evidence type="ECO:0000256" key="1">
    <source>
        <dbReference type="ARBA" id="ARBA00001946"/>
    </source>
</evidence>
<dbReference type="InterPro" id="IPR005000">
    <property type="entry name" value="Aldolase/citrate-lyase_domain"/>
</dbReference>
<feature type="binding site" evidence="5">
    <location>
        <position position="136"/>
    </location>
    <ligand>
        <name>Mg(2+)</name>
        <dbReference type="ChEBI" id="CHEBI:18420"/>
    </ligand>
</feature>
<dbReference type="OrthoDB" id="1773at2759"/>
<dbReference type="GO" id="GO:0006107">
    <property type="term" value="P:oxaloacetate metabolic process"/>
    <property type="evidence" value="ECO:0007669"/>
    <property type="project" value="TreeGrafter"/>
</dbReference>
<dbReference type="FunFam" id="3.20.20.60:FF:000023">
    <property type="entry name" value="CitE, Citrate lyase beta subunit"/>
    <property type="match status" value="1"/>
</dbReference>
<dbReference type="InterPro" id="IPR011206">
    <property type="entry name" value="Citrate_lyase_beta/mcl1/mcl2"/>
</dbReference>
<dbReference type="Pfam" id="PF03328">
    <property type="entry name" value="HpcH_HpaI"/>
    <property type="match status" value="1"/>
</dbReference>
<evidence type="ECO:0000256" key="2">
    <source>
        <dbReference type="ARBA" id="ARBA00022723"/>
    </source>
</evidence>
<dbReference type="PIRSF" id="PIRSF015582">
    <property type="entry name" value="Cit_lyase_B"/>
    <property type="match status" value="1"/>
</dbReference>